<evidence type="ECO:0000259" key="1">
    <source>
        <dbReference type="Pfam" id="PF12728"/>
    </source>
</evidence>
<dbReference type="Gene3D" id="1.10.1660.10">
    <property type="match status" value="1"/>
</dbReference>
<sequence>MKRTTIELIKNVLSTDETVLPEDAQKILKQLAAVNIEKKPRPGTIREAAKILDVHPVTVRRYANAGLLNPIRISSRKVRYNLNEVEHLAQAGTKDLPQNSA</sequence>
<name>A0A6C2U5F5_PONDE</name>
<reference evidence="2 3" key="1">
    <citation type="submission" date="2019-04" db="EMBL/GenBank/DDBJ databases">
        <authorList>
            <person name="Van Vliet M D."/>
        </authorList>
    </citation>
    <scope>NUCLEOTIDE SEQUENCE [LARGE SCALE GENOMIC DNA]</scope>
    <source>
        <strain evidence="2 3">F1</strain>
    </source>
</reference>
<evidence type="ECO:0000313" key="2">
    <source>
        <dbReference type="EMBL" id="VGO15037.1"/>
    </source>
</evidence>
<dbReference type="InterPro" id="IPR041657">
    <property type="entry name" value="HTH_17"/>
</dbReference>
<evidence type="ECO:0000313" key="3">
    <source>
        <dbReference type="Proteomes" id="UP000366872"/>
    </source>
</evidence>
<protein>
    <recommendedName>
        <fullName evidence="1">Helix-turn-helix domain-containing protein</fullName>
    </recommendedName>
</protein>
<keyword evidence="3" id="KW-1185">Reference proteome</keyword>
<dbReference type="InterPro" id="IPR009061">
    <property type="entry name" value="DNA-bd_dom_put_sf"/>
</dbReference>
<dbReference type="SUPFAM" id="SSF46955">
    <property type="entry name" value="Putative DNA-binding domain"/>
    <property type="match status" value="1"/>
</dbReference>
<feature type="domain" description="Helix-turn-helix" evidence="1">
    <location>
        <begin position="44"/>
        <end position="91"/>
    </location>
</feature>
<accession>A0A6C2U5F5</accession>
<dbReference type="Pfam" id="PF12728">
    <property type="entry name" value="HTH_17"/>
    <property type="match status" value="1"/>
</dbReference>
<gene>
    <name evidence="2" type="ORF">PDESU_03617</name>
</gene>
<dbReference type="EMBL" id="CAAHFG010000002">
    <property type="protein sequence ID" value="VGO15037.1"/>
    <property type="molecule type" value="Genomic_DNA"/>
</dbReference>
<dbReference type="AlphaFoldDB" id="A0A6C2U5F5"/>
<dbReference type="RefSeq" id="WP_136080646.1">
    <property type="nucleotide sequence ID" value="NZ_CAAHFG010000002.1"/>
</dbReference>
<dbReference type="Proteomes" id="UP000366872">
    <property type="component" value="Unassembled WGS sequence"/>
</dbReference>
<organism evidence="2 3">
    <name type="scientific">Pontiella desulfatans</name>
    <dbReference type="NCBI Taxonomy" id="2750659"/>
    <lineage>
        <taxon>Bacteria</taxon>
        <taxon>Pseudomonadati</taxon>
        <taxon>Kiritimatiellota</taxon>
        <taxon>Kiritimatiellia</taxon>
        <taxon>Kiritimatiellales</taxon>
        <taxon>Pontiellaceae</taxon>
        <taxon>Pontiella</taxon>
    </lineage>
</organism>
<proteinExistence type="predicted"/>